<dbReference type="AlphaFoldDB" id="A0A285ITC5"/>
<name>A0A285ITC5_9GAMM</name>
<feature type="transmembrane region" description="Helical" evidence="1">
    <location>
        <begin position="6"/>
        <end position="24"/>
    </location>
</feature>
<keyword evidence="3" id="KW-1185">Reference proteome</keyword>
<keyword evidence="1" id="KW-0472">Membrane</keyword>
<feature type="transmembrane region" description="Helical" evidence="1">
    <location>
        <begin position="191"/>
        <end position="211"/>
    </location>
</feature>
<evidence type="ECO:0000256" key="1">
    <source>
        <dbReference type="SAM" id="Phobius"/>
    </source>
</evidence>
<organism evidence="2 3">
    <name type="scientific">Arsukibacterium tuosuense</name>
    <dbReference type="NCBI Taxonomy" id="1323745"/>
    <lineage>
        <taxon>Bacteria</taxon>
        <taxon>Pseudomonadati</taxon>
        <taxon>Pseudomonadota</taxon>
        <taxon>Gammaproteobacteria</taxon>
        <taxon>Chromatiales</taxon>
        <taxon>Chromatiaceae</taxon>
        <taxon>Arsukibacterium</taxon>
    </lineage>
</organism>
<keyword evidence="1" id="KW-0812">Transmembrane</keyword>
<gene>
    <name evidence="2" type="ORF">SAMN06297280_1802</name>
</gene>
<feature type="transmembrane region" description="Helical" evidence="1">
    <location>
        <begin position="61"/>
        <end position="81"/>
    </location>
</feature>
<evidence type="ECO:0000313" key="2">
    <source>
        <dbReference type="EMBL" id="SNY51270.1"/>
    </source>
</evidence>
<evidence type="ECO:0008006" key="4">
    <source>
        <dbReference type="Google" id="ProtNLM"/>
    </source>
</evidence>
<reference evidence="3" key="1">
    <citation type="submission" date="2017-09" db="EMBL/GenBank/DDBJ databases">
        <authorList>
            <person name="Varghese N."/>
            <person name="Submissions S."/>
        </authorList>
    </citation>
    <scope>NUCLEOTIDE SEQUENCE [LARGE SCALE GENOMIC DNA]</scope>
    <source>
        <strain evidence="3">CGMCC 1.12461</strain>
    </source>
</reference>
<dbReference type="EMBL" id="OBEB01000003">
    <property type="protein sequence ID" value="SNY51270.1"/>
    <property type="molecule type" value="Genomic_DNA"/>
</dbReference>
<proteinExistence type="predicted"/>
<accession>A0A285ITC5</accession>
<sequence>MSIVAKLHFFVGCIAVALGFIAMFSKKGTTIHKQSGIIFSGSITLLCLSGFYLSYSRNLQFTFLLSALALYLVFTGFIAVRNRGQDITILDKIGLVYILLLTLGCFLLSYLGVKFFWAYPATEPPYEAYAFIGGWGLLLLIGDVTFVRTVRPTISTRLKRHLTRMCSAMLIATTVFFLGNNHVLPESMRTVPILVTPIILVCMFMLIYRLGFQWMNRGLHK</sequence>
<keyword evidence="1" id="KW-1133">Transmembrane helix</keyword>
<evidence type="ECO:0000313" key="3">
    <source>
        <dbReference type="Proteomes" id="UP000219353"/>
    </source>
</evidence>
<feature type="transmembrane region" description="Helical" evidence="1">
    <location>
        <begin position="93"/>
        <end position="117"/>
    </location>
</feature>
<feature type="transmembrane region" description="Helical" evidence="1">
    <location>
        <begin position="129"/>
        <end position="150"/>
    </location>
</feature>
<feature type="transmembrane region" description="Helical" evidence="1">
    <location>
        <begin position="162"/>
        <end position="179"/>
    </location>
</feature>
<dbReference type="Proteomes" id="UP000219353">
    <property type="component" value="Unassembled WGS sequence"/>
</dbReference>
<protein>
    <recommendedName>
        <fullName evidence="4">DUF2306 domain-containing protein</fullName>
    </recommendedName>
</protein>